<evidence type="ECO:0000313" key="3">
    <source>
        <dbReference type="Proteomes" id="UP000006087"/>
    </source>
</evidence>
<comment type="caution">
    <text evidence="2">The sequence shown here is derived from an EMBL/GenBank/DDBJ whole genome shotgun (WGS) entry which is preliminary data.</text>
</comment>
<dbReference type="HOGENOM" id="CLU_2784652_0_0_6"/>
<dbReference type="AlphaFoldDB" id="K1JKN0"/>
<organism evidence="2 3">
    <name type="scientific">Aeromonas veronii AMC34</name>
    <dbReference type="NCBI Taxonomy" id="1073383"/>
    <lineage>
        <taxon>Bacteria</taxon>
        <taxon>Pseudomonadati</taxon>
        <taxon>Pseudomonadota</taxon>
        <taxon>Gammaproteobacteria</taxon>
        <taxon>Aeromonadales</taxon>
        <taxon>Aeromonadaceae</taxon>
        <taxon>Aeromonas</taxon>
    </lineage>
</organism>
<name>K1JKN0_AERVE</name>
<proteinExistence type="predicted"/>
<gene>
    <name evidence="2" type="ORF">HMPREF1168_01922</name>
</gene>
<reference evidence="2 3" key="1">
    <citation type="submission" date="2012-06" db="EMBL/GenBank/DDBJ databases">
        <title>The Genome Sequence of Aeromonas veronii AMC34.</title>
        <authorList>
            <consortium name="The Broad Institute Genome Sequencing Platform"/>
            <person name="Earl A."/>
            <person name="Ward D."/>
            <person name="Feldgarden M."/>
            <person name="Gevers D."/>
            <person name="Graf J."/>
            <person name="Tomasi A."/>
            <person name="Horneman A."/>
            <person name="Walker B."/>
            <person name="Young S.K."/>
            <person name="Zeng Q."/>
            <person name="Gargeya S."/>
            <person name="Fitzgerald M."/>
            <person name="Haas B."/>
            <person name="Abouelleil A."/>
            <person name="Alvarado L."/>
            <person name="Arachchi H.M."/>
            <person name="Berlin A.M."/>
            <person name="Chapman S.B."/>
            <person name="Goldberg J."/>
            <person name="Griggs A."/>
            <person name="Gujja S."/>
            <person name="Hansen M."/>
            <person name="Howarth C."/>
            <person name="Imamovic A."/>
            <person name="Larimer J."/>
            <person name="McCowan C."/>
            <person name="Montmayeur A."/>
            <person name="Murphy C."/>
            <person name="Neiman D."/>
            <person name="Pearson M."/>
            <person name="Priest M."/>
            <person name="Roberts A."/>
            <person name="Saif S."/>
            <person name="Shea T."/>
            <person name="Sisk P."/>
            <person name="Sykes S."/>
            <person name="Wortman J."/>
            <person name="Nusbaum C."/>
            <person name="Birren B."/>
        </authorList>
    </citation>
    <scope>NUCLEOTIDE SEQUENCE [LARGE SCALE GENOMIC DNA]</scope>
    <source>
        <strain evidence="2 3">AMC34</strain>
    </source>
</reference>
<dbReference type="EMBL" id="AGWU01000018">
    <property type="protein sequence ID" value="EKB19974.1"/>
    <property type="molecule type" value="Genomic_DNA"/>
</dbReference>
<protein>
    <submittedName>
        <fullName evidence="2">Uncharacterized protein</fullName>
    </submittedName>
</protein>
<sequence>MTTRKGRLAPETLRQKDRGDGMVVPGLGPHPIAFGDRDTYGKIILLLLNFCFLRRMHVINSIGVNRHR</sequence>
<accession>K1JKN0</accession>
<feature type="region of interest" description="Disordered" evidence="1">
    <location>
        <begin position="1"/>
        <end position="21"/>
    </location>
</feature>
<dbReference type="Proteomes" id="UP000006087">
    <property type="component" value="Unassembled WGS sequence"/>
</dbReference>
<evidence type="ECO:0000313" key="2">
    <source>
        <dbReference type="EMBL" id="EKB19974.1"/>
    </source>
</evidence>
<evidence type="ECO:0000256" key="1">
    <source>
        <dbReference type="SAM" id="MobiDB-lite"/>
    </source>
</evidence>